<feature type="active site" description="Proton donor/acceptor" evidence="5">
    <location>
        <position position="81"/>
    </location>
</feature>
<accession>A0A1V4H9J5</accession>
<evidence type="ECO:0000256" key="4">
    <source>
        <dbReference type="ARBA" id="ARBA00023235"/>
    </source>
</evidence>
<dbReference type="PROSITE" id="PS00175">
    <property type="entry name" value="PG_MUTASE"/>
    <property type="match status" value="1"/>
</dbReference>
<gene>
    <name evidence="7" type="ORF">BC351_39050</name>
</gene>
<dbReference type="InterPro" id="IPR013078">
    <property type="entry name" value="His_Pase_superF_clade-1"/>
</dbReference>
<dbReference type="Gene3D" id="3.40.50.1240">
    <property type="entry name" value="Phosphoglycerate mutase-like"/>
    <property type="match status" value="1"/>
</dbReference>
<dbReference type="GO" id="GO:0004619">
    <property type="term" value="F:phosphoglycerate mutase activity"/>
    <property type="evidence" value="ECO:0007669"/>
    <property type="project" value="UniProtKB-EC"/>
</dbReference>
<evidence type="ECO:0000256" key="1">
    <source>
        <dbReference type="ARBA" id="ARBA00006717"/>
    </source>
</evidence>
<proteinExistence type="inferred from homology"/>
<keyword evidence="3" id="KW-0324">Glycolysis</keyword>
<feature type="binding site" evidence="6">
    <location>
        <position position="57"/>
    </location>
    <ligand>
        <name>substrate</name>
    </ligand>
</feature>
<dbReference type="InterPro" id="IPR029033">
    <property type="entry name" value="His_PPase_superfam"/>
</dbReference>
<feature type="binding site" evidence="6">
    <location>
        <begin position="81"/>
        <end position="84"/>
    </location>
    <ligand>
        <name>substrate</name>
    </ligand>
</feature>
<feature type="binding site" evidence="6">
    <location>
        <begin position="7"/>
        <end position="14"/>
    </location>
    <ligand>
        <name>substrate</name>
    </ligand>
</feature>
<name>A0A1V4H9J5_9BACL</name>
<dbReference type="EMBL" id="MBTG01000050">
    <property type="protein sequence ID" value="OPH47988.1"/>
    <property type="molecule type" value="Genomic_DNA"/>
</dbReference>
<evidence type="ECO:0000313" key="8">
    <source>
        <dbReference type="Proteomes" id="UP000190626"/>
    </source>
</evidence>
<dbReference type="PANTHER" id="PTHR11931">
    <property type="entry name" value="PHOSPHOGLYCERATE MUTASE"/>
    <property type="match status" value="1"/>
</dbReference>
<dbReference type="STRING" id="1469647.BC351_39050"/>
<dbReference type="EC" id="5.4.2.11" evidence="2"/>
<keyword evidence="4" id="KW-0413">Isomerase</keyword>
<dbReference type="InterPro" id="IPR005952">
    <property type="entry name" value="Phosphogly_mut1"/>
</dbReference>
<dbReference type="RefSeq" id="WP_079419625.1">
    <property type="nucleotide sequence ID" value="NZ_MBTG01000050.1"/>
</dbReference>
<keyword evidence="8" id="KW-1185">Reference proteome</keyword>
<dbReference type="SUPFAM" id="SSF53254">
    <property type="entry name" value="Phosphoglycerate mutase-like"/>
    <property type="match status" value="1"/>
</dbReference>
<evidence type="ECO:0000256" key="3">
    <source>
        <dbReference type="ARBA" id="ARBA00023152"/>
    </source>
</evidence>
<reference evidence="8" key="1">
    <citation type="submission" date="2016-07" db="EMBL/GenBank/DDBJ databases">
        <authorList>
            <person name="Florea S."/>
            <person name="Webb J.S."/>
            <person name="Jaromczyk J."/>
            <person name="Schardl C.L."/>
        </authorList>
    </citation>
    <scope>NUCLEOTIDE SEQUENCE [LARGE SCALE GENOMIC DNA]</scope>
    <source>
        <strain evidence="8">CY1</strain>
    </source>
</reference>
<dbReference type="AlphaFoldDB" id="A0A1V4H9J5"/>
<comment type="similarity">
    <text evidence="1">Belongs to the phosphoglycerate mutase family. BPG-dependent PGAM subfamily.</text>
</comment>
<evidence type="ECO:0000313" key="7">
    <source>
        <dbReference type="EMBL" id="OPH47988.1"/>
    </source>
</evidence>
<protein>
    <recommendedName>
        <fullName evidence="2">phosphoglycerate mutase (2,3-diphosphoglycerate-dependent)</fullName>
        <ecNumber evidence="2">5.4.2.11</ecNumber>
    </recommendedName>
</protein>
<comment type="caution">
    <text evidence="7">The sequence shown here is derived from an EMBL/GenBank/DDBJ whole genome shotgun (WGS) entry which is preliminary data.</text>
</comment>
<evidence type="ECO:0000256" key="5">
    <source>
        <dbReference type="PIRSR" id="PIRSR613078-1"/>
    </source>
</evidence>
<dbReference type="GO" id="GO:0006096">
    <property type="term" value="P:glycolytic process"/>
    <property type="evidence" value="ECO:0007669"/>
    <property type="project" value="UniProtKB-KW"/>
</dbReference>
<dbReference type="OrthoDB" id="9782128at2"/>
<evidence type="ECO:0000256" key="6">
    <source>
        <dbReference type="PIRSR" id="PIRSR613078-2"/>
    </source>
</evidence>
<dbReference type="SMART" id="SM00855">
    <property type="entry name" value="PGAM"/>
    <property type="match status" value="1"/>
</dbReference>
<dbReference type="CDD" id="cd07067">
    <property type="entry name" value="HP_PGM_like"/>
    <property type="match status" value="1"/>
</dbReference>
<evidence type="ECO:0000256" key="2">
    <source>
        <dbReference type="ARBA" id="ARBA00012028"/>
    </source>
</evidence>
<dbReference type="PIRSF" id="PIRSF000709">
    <property type="entry name" value="6PFK_2-Ptase"/>
    <property type="match status" value="1"/>
</dbReference>
<dbReference type="Pfam" id="PF00300">
    <property type="entry name" value="His_Phos_1"/>
    <property type="match status" value="1"/>
</dbReference>
<feature type="active site" description="Tele-phosphohistidine intermediate" evidence="5">
    <location>
        <position position="8"/>
    </location>
</feature>
<organism evidence="7 8">
    <name type="scientific">Paenibacillus ferrarius</name>
    <dbReference type="NCBI Taxonomy" id="1469647"/>
    <lineage>
        <taxon>Bacteria</taxon>
        <taxon>Bacillati</taxon>
        <taxon>Bacillota</taxon>
        <taxon>Bacilli</taxon>
        <taxon>Bacillales</taxon>
        <taxon>Paenibacillaceae</taxon>
        <taxon>Paenibacillus</taxon>
    </lineage>
</organism>
<dbReference type="InterPro" id="IPR001345">
    <property type="entry name" value="PG/BPGM_mutase_AS"/>
</dbReference>
<dbReference type="Proteomes" id="UP000190626">
    <property type="component" value="Unassembled WGS sequence"/>
</dbReference>
<sequence length="175" mass="19925">MTLYVTRHGQTEWNSEERVCGTSDIKLTDKGVTQAAELAMKLGDYKIDMVLSSPLNRARTTAEILAKQWGGEVVLDSRLSEQNYGIYEGVSRSDEGFKYAKKQFPGKMLGGESVFRVVQRVYNLLDDINNGHHSNVLIVAHGSVCRVIHSYFNDLSNEEYSAYYIRNCELKEYHF</sequence>